<proteinExistence type="predicted"/>
<dbReference type="Proteomes" id="UP000314294">
    <property type="component" value="Unassembled WGS sequence"/>
</dbReference>
<evidence type="ECO:0000313" key="2">
    <source>
        <dbReference type="EMBL" id="TNN86019.1"/>
    </source>
</evidence>
<name>A0A4Z2J751_9TELE</name>
<accession>A0A4Z2J751</accession>
<dbReference type="EMBL" id="SRLO01000018">
    <property type="protein sequence ID" value="TNN86019.1"/>
    <property type="molecule type" value="Genomic_DNA"/>
</dbReference>
<organism evidence="2 3">
    <name type="scientific">Liparis tanakae</name>
    <name type="common">Tanaka's snailfish</name>
    <dbReference type="NCBI Taxonomy" id="230148"/>
    <lineage>
        <taxon>Eukaryota</taxon>
        <taxon>Metazoa</taxon>
        <taxon>Chordata</taxon>
        <taxon>Craniata</taxon>
        <taxon>Vertebrata</taxon>
        <taxon>Euteleostomi</taxon>
        <taxon>Actinopterygii</taxon>
        <taxon>Neopterygii</taxon>
        <taxon>Teleostei</taxon>
        <taxon>Neoteleostei</taxon>
        <taxon>Acanthomorphata</taxon>
        <taxon>Eupercaria</taxon>
        <taxon>Perciformes</taxon>
        <taxon>Cottioidei</taxon>
        <taxon>Cottales</taxon>
        <taxon>Liparidae</taxon>
        <taxon>Liparis</taxon>
    </lineage>
</organism>
<comment type="caution">
    <text evidence="2">The sequence shown here is derived from an EMBL/GenBank/DDBJ whole genome shotgun (WGS) entry which is preliminary data.</text>
</comment>
<reference evidence="2 3" key="1">
    <citation type="submission" date="2019-03" db="EMBL/GenBank/DDBJ databases">
        <title>First draft genome of Liparis tanakae, snailfish: a comprehensive survey of snailfish specific genes.</title>
        <authorList>
            <person name="Kim W."/>
            <person name="Song I."/>
            <person name="Jeong J.-H."/>
            <person name="Kim D."/>
            <person name="Kim S."/>
            <person name="Ryu S."/>
            <person name="Song J.Y."/>
            <person name="Lee S.K."/>
        </authorList>
    </citation>
    <scope>NUCLEOTIDE SEQUENCE [LARGE SCALE GENOMIC DNA]</scope>
    <source>
        <tissue evidence="2">Muscle</tissue>
    </source>
</reference>
<sequence>MSLRLAWMTSEARTELTENSSSLEDRRSKRNSLKSHTTAIARCQPFFTPVGLGTWDTRTRVQPCRMSPTIREVHWLHLVGVLKDFTTN</sequence>
<dbReference type="AlphaFoldDB" id="A0A4Z2J751"/>
<feature type="region of interest" description="Disordered" evidence="1">
    <location>
        <begin position="16"/>
        <end position="36"/>
    </location>
</feature>
<keyword evidence="3" id="KW-1185">Reference proteome</keyword>
<evidence type="ECO:0000256" key="1">
    <source>
        <dbReference type="SAM" id="MobiDB-lite"/>
    </source>
</evidence>
<protein>
    <submittedName>
        <fullName evidence="2">Uncharacterized protein</fullName>
    </submittedName>
</protein>
<evidence type="ECO:0000313" key="3">
    <source>
        <dbReference type="Proteomes" id="UP000314294"/>
    </source>
</evidence>
<gene>
    <name evidence="2" type="ORF">EYF80_003863</name>
</gene>